<reference evidence="1" key="1">
    <citation type="journal article" date="2021" name="Open Biol.">
        <title>Shared evolutionary footprints suggest mitochondrial oxidative damage underlies multiple complex I losses in fungi.</title>
        <authorList>
            <person name="Schikora-Tamarit M.A."/>
            <person name="Marcet-Houben M."/>
            <person name="Nosek J."/>
            <person name="Gabaldon T."/>
        </authorList>
    </citation>
    <scope>NUCLEOTIDE SEQUENCE</scope>
    <source>
        <strain evidence="1">NCAIM Y.01608</strain>
    </source>
</reference>
<evidence type="ECO:0000313" key="1">
    <source>
        <dbReference type="EMBL" id="KAH3664497.1"/>
    </source>
</evidence>
<dbReference type="EMBL" id="JAEUBD010001178">
    <property type="protein sequence ID" value="KAH3664497.1"/>
    <property type="molecule type" value="Genomic_DNA"/>
</dbReference>
<dbReference type="InterPro" id="IPR036563">
    <property type="entry name" value="MoaE_sf"/>
</dbReference>
<dbReference type="CDD" id="cd00756">
    <property type="entry name" value="MoaE"/>
    <property type="match status" value="1"/>
</dbReference>
<reference evidence="1" key="2">
    <citation type="submission" date="2021-01" db="EMBL/GenBank/DDBJ databases">
        <authorList>
            <person name="Schikora-Tamarit M.A."/>
        </authorList>
    </citation>
    <scope>NUCLEOTIDE SEQUENCE</scope>
    <source>
        <strain evidence="1">NCAIM Y.01608</strain>
    </source>
</reference>
<organism evidence="1 2">
    <name type="scientific">Ogataea polymorpha</name>
    <dbReference type="NCBI Taxonomy" id="460523"/>
    <lineage>
        <taxon>Eukaryota</taxon>
        <taxon>Fungi</taxon>
        <taxon>Dikarya</taxon>
        <taxon>Ascomycota</taxon>
        <taxon>Saccharomycotina</taxon>
        <taxon>Pichiomycetes</taxon>
        <taxon>Pichiales</taxon>
        <taxon>Pichiaceae</taxon>
        <taxon>Ogataea</taxon>
    </lineage>
</organism>
<dbReference type="Gene3D" id="3.90.1170.40">
    <property type="entry name" value="Molybdopterin biosynthesis MoaE subunit"/>
    <property type="match status" value="1"/>
</dbReference>
<dbReference type="Pfam" id="PF02391">
    <property type="entry name" value="MoaE"/>
    <property type="match status" value="1"/>
</dbReference>
<sequence>MSIFVNITDKPLDSAEVLNYVRHPHAGAIVYFGGTTRNTFEGKEVVSLAYEAHPRLAIKTLESIAHEAKAKFQSVHKIAIVHRTGVVPVATESVMIAVSSTHRKEGWLCGEWVLEKVKERAEIWKIEKYADGDSIYKENDVSNVLSRT</sequence>
<dbReference type="GO" id="GO:0006777">
    <property type="term" value="P:Mo-molybdopterin cofactor biosynthetic process"/>
    <property type="evidence" value="ECO:0007669"/>
    <property type="project" value="InterPro"/>
</dbReference>
<accession>A0A9P8P438</accession>
<dbReference type="Proteomes" id="UP000788993">
    <property type="component" value="Unassembled WGS sequence"/>
</dbReference>
<gene>
    <name evidence="1" type="ORF">OGATHE_003312</name>
</gene>
<dbReference type="InterPro" id="IPR003448">
    <property type="entry name" value="Mopterin_biosynth_MoaE"/>
</dbReference>
<dbReference type="AlphaFoldDB" id="A0A9P8P438"/>
<evidence type="ECO:0000313" key="2">
    <source>
        <dbReference type="Proteomes" id="UP000788993"/>
    </source>
</evidence>
<dbReference type="PANTHER" id="PTHR23404">
    <property type="entry name" value="MOLYBDOPTERIN SYNTHASE RELATED"/>
    <property type="match status" value="1"/>
</dbReference>
<name>A0A9P8P438_9ASCO</name>
<protein>
    <submittedName>
        <fullName evidence="1">Uncharacterized protein</fullName>
    </submittedName>
</protein>
<proteinExistence type="predicted"/>
<dbReference type="SUPFAM" id="SSF54690">
    <property type="entry name" value="Molybdopterin synthase subunit MoaE"/>
    <property type="match status" value="1"/>
</dbReference>
<keyword evidence="2" id="KW-1185">Reference proteome</keyword>
<comment type="caution">
    <text evidence="1">The sequence shown here is derived from an EMBL/GenBank/DDBJ whole genome shotgun (WGS) entry which is preliminary data.</text>
</comment>